<evidence type="ECO:0000313" key="2">
    <source>
        <dbReference type="Proteomes" id="UP001159363"/>
    </source>
</evidence>
<dbReference type="InterPro" id="IPR032675">
    <property type="entry name" value="LRR_dom_sf"/>
</dbReference>
<dbReference type="Gene3D" id="3.80.10.10">
    <property type="entry name" value="Ribonuclease Inhibitor"/>
    <property type="match status" value="1"/>
</dbReference>
<proteinExistence type="predicted"/>
<dbReference type="Proteomes" id="UP001159363">
    <property type="component" value="Chromosome 5"/>
</dbReference>
<comment type="caution">
    <text evidence="1">The sequence shown here is derived from an EMBL/GenBank/DDBJ whole genome shotgun (WGS) entry which is preliminary data.</text>
</comment>
<dbReference type="InterPro" id="IPR036047">
    <property type="entry name" value="F-box-like_dom_sf"/>
</dbReference>
<dbReference type="SUPFAM" id="SSF81383">
    <property type="entry name" value="F-box domain"/>
    <property type="match status" value="1"/>
</dbReference>
<dbReference type="EMBL" id="JARBHB010000006">
    <property type="protein sequence ID" value="KAJ8882075.1"/>
    <property type="molecule type" value="Genomic_DNA"/>
</dbReference>
<reference evidence="1 2" key="1">
    <citation type="submission" date="2023-02" db="EMBL/GenBank/DDBJ databases">
        <title>LHISI_Scaffold_Assembly.</title>
        <authorList>
            <person name="Stuart O.P."/>
            <person name="Cleave R."/>
            <person name="Magrath M.J.L."/>
            <person name="Mikheyev A.S."/>
        </authorList>
    </citation>
    <scope>NUCLEOTIDE SEQUENCE [LARGE SCALE GENOMIC DNA]</scope>
    <source>
        <strain evidence="1">Daus_M_001</strain>
        <tissue evidence="1">Leg muscle</tissue>
    </source>
</reference>
<evidence type="ECO:0008006" key="3">
    <source>
        <dbReference type="Google" id="ProtNLM"/>
    </source>
</evidence>
<name>A0ABQ9HCK6_9NEOP</name>
<sequence>MRLCSEEEDMWTGGGGGGIECLPDEMLGRIFSQLPVEVRGLLFPVSQQFQSVADTPYYWCYLGVEGGRGSTQQVCRVLSRAHFLRRLVIENREDANELLACVARHARSLTSLRVCGRLRRLVSLGHQLRGRNVVQEIGSRRRCVFLRRATAQVSLKHEDAYVATKFGN</sequence>
<keyword evidence="2" id="KW-1185">Reference proteome</keyword>
<organism evidence="1 2">
    <name type="scientific">Dryococelus australis</name>
    <dbReference type="NCBI Taxonomy" id="614101"/>
    <lineage>
        <taxon>Eukaryota</taxon>
        <taxon>Metazoa</taxon>
        <taxon>Ecdysozoa</taxon>
        <taxon>Arthropoda</taxon>
        <taxon>Hexapoda</taxon>
        <taxon>Insecta</taxon>
        <taxon>Pterygota</taxon>
        <taxon>Neoptera</taxon>
        <taxon>Polyneoptera</taxon>
        <taxon>Phasmatodea</taxon>
        <taxon>Verophasmatodea</taxon>
        <taxon>Anareolatae</taxon>
        <taxon>Phasmatidae</taxon>
        <taxon>Eurycanthinae</taxon>
        <taxon>Dryococelus</taxon>
    </lineage>
</organism>
<evidence type="ECO:0000313" key="1">
    <source>
        <dbReference type="EMBL" id="KAJ8882075.1"/>
    </source>
</evidence>
<gene>
    <name evidence="1" type="ORF">PR048_018563</name>
</gene>
<accession>A0ABQ9HCK6</accession>
<protein>
    <recommendedName>
        <fullName evidence="3">F-box domain-containing protein</fullName>
    </recommendedName>
</protein>